<feature type="region of interest" description="Disordered" evidence="1">
    <location>
        <begin position="416"/>
        <end position="439"/>
    </location>
</feature>
<dbReference type="EMBL" id="LAEV01000918">
    <property type="protein sequence ID" value="KKA29286.1"/>
    <property type="molecule type" value="Genomic_DNA"/>
</dbReference>
<proteinExistence type="predicted"/>
<dbReference type="PROSITE" id="PS50174">
    <property type="entry name" value="G_PATCH"/>
    <property type="match status" value="1"/>
</dbReference>
<accession>A0A0F4ZGP9</accession>
<feature type="domain" description="G-patch" evidence="2">
    <location>
        <begin position="456"/>
        <end position="499"/>
    </location>
</feature>
<feature type="compositionally biased region" description="Polar residues" evidence="1">
    <location>
        <begin position="429"/>
        <end position="439"/>
    </location>
</feature>
<evidence type="ECO:0000259" key="2">
    <source>
        <dbReference type="PROSITE" id="PS50174"/>
    </source>
</evidence>
<dbReference type="PANTHER" id="PTHR14195">
    <property type="entry name" value="G PATCH DOMAIN CONTAINING PROTEIN 2"/>
    <property type="match status" value="1"/>
</dbReference>
<dbReference type="PROSITE" id="PS51061">
    <property type="entry name" value="R3H"/>
    <property type="match status" value="1"/>
</dbReference>
<evidence type="ECO:0000313" key="5">
    <source>
        <dbReference type="Proteomes" id="UP000033483"/>
    </source>
</evidence>
<dbReference type="InterPro" id="IPR036867">
    <property type="entry name" value="R3H_dom_sf"/>
</dbReference>
<comment type="caution">
    <text evidence="4">The sequence shown here is derived from an EMBL/GenBank/DDBJ whole genome shotgun (WGS) entry which is preliminary data.</text>
</comment>
<dbReference type="SMART" id="SM00393">
    <property type="entry name" value="R3H"/>
    <property type="match status" value="1"/>
</dbReference>
<keyword evidence="5" id="KW-1185">Reference proteome</keyword>
<feature type="compositionally biased region" description="Basic and acidic residues" evidence="1">
    <location>
        <begin position="168"/>
        <end position="189"/>
    </location>
</feature>
<dbReference type="Gene3D" id="3.30.1370.50">
    <property type="entry name" value="R3H-like domain"/>
    <property type="match status" value="1"/>
</dbReference>
<dbReference type="InterPro" id="IPR051189">
    <property type="entry name" value="Splicing_assoc_domain"/>
</dbReference>
<dbReference type="Pfam" id="PF01424">
    <property type="entry name" value="R3H"/>
    <property type="match status" value="1"/>
</dbReference>
<dbReference type="InterPro" id="IPR000467">
    <property type="entry name" value="G_patch_dom"/>
</dbReference>
<evidence type="ECO:0000259" key="3">
    <source>
        <dbReference type="PROSITE" id="PS51061"/>
    </source>
</evidence>
<evidence type="ECO:0000313" key="4">
    <source>
        <dbReference type="EMBL" id="KKA29286.1"/>
    </source>
</evidence>
<sequence>MVNRGSQRRIARRSARQRKKNKKRFGCAPPHLVKTLVIDELEDMGEEQESDTDLMLKDYLDNMAENGDEFVPTSWSRRDLGGEEGDVFFGQSSEDESVDPVAKSNAPKFVSAGHQLTTQVTVQDAVAISTESAISATPGTIDTPSDDSVPEKAEDVSYVIDTDAGLLDNHKEPEGTNGHEDEEKHCDEDKGNEDDENIAEDDELDEEDEVDDDDDFFNQDIISVFPRQSSKKKGKNSIFALARNQNLVPDLDEVLQHTRAAPKRKGKGVHPFFNDDLQLDIKEIALKSMNINRAKKAQKKRRRELLRSQGILGLDEENLAVKYPTGMTYEQITHELWVFISTEDQEQLNLPAMTPDFRKGVHELAHNLNLISKSTGNGDSRRPILYKKGYEIVQRHKFETIIDRIGRRHFRSSYKGGNARWKHGDKTRGGNTTSGSQSTKYMEGEIVGGSLPHIGTENRGHELLKKMGWSRGTALGSTDNKGILEPVMQKVKTSRSGLG</sequence>
<protein>
    <recommendedName>
        <fullName evidence="6">Protein SQS1</fullName>
    </recommendedName>
</protein>
<evidence type="ECO:0008006" key="6">
    <source>
        <dbReference type="Google" id="ProtNLM"/>
    </source>
</evidence>
<feature type="compositionally biased region" description="Acidic residues" evidence="1">
    <location>
        <begin position="190"/>
        <end position="213"/>
    </location>
</feature>
<dbReference type="GO" id="GO:0003676">
    <property type="term" value="F:nucleic acid binding"/>
    <property type="evidence" value="ECO:0007669"/>
    <property type="project" value="UniProtKB-UniRule"/>
</dbReference>
<feature type="region of interest" description="Disordered" evidence="1">
    <location>
        <begin position="162"/>
        <end position="213"/>
    </location>
</feature>
<feature type="domain" description="R3H" evidence="3">
    <location>
        <begin position="326"/>
        <end position="389"/>
    </location>
</feature>
<dbReference type="Proteomes" id="UP000033483">
    <property type="component" value="Unassembled WGS sequence"/>
</dbReference>
<name>A0A0F4ZGP9_9PEZI</name>
<evidence type="ECO:0000256" key="1">
    <source>
        <dbReference type="SAM" id="MobiDB-lite"/>
    </source>
</evidence>
<dbReference type="OrthoDB" id="21470at2759"/>
<dbReference type="Pfam" id="PF01585">
    <property type="entry name" value="G-patch"/>
    <property type="match status" value="1"/>
</dbReference>
<reference evidence="4 5" key="1">
    <citation type="submission" date="2015-03" db="EMBL/GenBank/DDBJ databases">
        <authorList>
            <person name="Radwan O."/>
            <person name="Al-Naeli F.A."/>
            <person name="Rendon G.A."/>
            <person name="Fields C."/>
        </authorList>
    </citation>
    <scope>NUCLEOTIDE SEQUENCE [LARGE SCALE GENOMIC DNA]</scope>
    <source>
        <strain evidence="4">CR-DP1</strain>
    </source>
</reference>
<dbReference type="SUPFAM" id="SSF82708">
    <property type="entry name" value="R3H domain"/>
    <property type="match status" value="1"/>
</dbReference>
<dbReference type="SMART" id="SM00443">
    <property type="entry name" value="G_patch"/>
    <property type="match status" value="1"/>
</dbReference>
<dbReference type="InterPro" id="IPR001374">
    <property type="entry name" value="R3H_dom"/>
</dbReference>
<dbReference type="AlphaFoldDB" id="A0A0F4ZGP9"/>
<gene>
    <name evidence="4" type="ORF">TD95_002524</name>
</gene>
<organism evidence="4 5">
    <name type="scientific">Thielaviopsis punctulata</name>
    <dbReference type="NCBI Taxonomy" id="72032"/>
    <lineage>
        <taxon>Eukaryota</taxon>
        <taxon>Fungi</taxon>
        <taxon>Dikarya</taxon>
        <taxon>Ascomycota</taxon>
        <taxon>Pezizomycotina</taxon>
        <taxon>Sordariomycetes</taxon>
        <taxon>Hypocreomycetidae</taxon>
        <taxon>Microascales</taxon>
        <taxon>Ceratocystidaceae</taxon>
        <taxon>Thielaviopsis</taxon>
    </lineage>
</organism>
<feature type="region of interest" description="Disordered" evidence="1">
    <location>
        <begin position="1"/>
        <end position="27"/>
    </location>
</feature>
<feature type="compositionally biased region" description="Basic residues" evidence="1">
    <location>
        <begin position="1"/>
        <end position="25"/>
    </location>
</feature>